<dbReference type="SUPFAM" id="SSF56672">
    <property type="entry name" value="DNA/RNA polymerases"/>
    <property type="match status" value="1"/>
</dbReference>
<sequence length="170" mass="19027">MAAFEGSSTHTRPCNSMDSSSTPPGIPASLNLTRQLEQLIESNSSDPDDWSELKAPKVDLKPLPNGLRFHLENETQSSIEPQRRLSPNLKEVIKKKILKLLDAGIIYPIFDSTWVSPVHCIPKKGGITVIKNDKDELIPTRIITSHHMCIDYRKLLHLGKISKSPILLFP</sequence>
<evidence type="ECO:0000313" key="2">
    <source>
        <dbReference type="EMBL" id="KAL1205196.1"/>
    </source>
</evidence>
<dbReference type="InterPro" id="IPR043502">
    <property type="entry name" value="DNA/RNA_pol_sf"/>
</dbReference>
<evidence type="ECO:0000256" key="1">
    <source>
        <dbReference type="SAM" id="MobiDB-lite"/>
    </source>
</evidence>
<name>A0ABD1AEI6_CARAN</name>
<organism evidence="2 3">
    <name type="scientific">Cardamine amara subsp. amara</name>
    <dbReference type="NCBI Taxonomy" id="228776"/>
    <lineage>
        <taxon>Eukaryota</taxon>
        <taxon>Viridiplantae</taxon>
        <taxon>Streptophyta</taxon>
        <taxon>Embryophyta</taxon>
        <taxon>Tracheophyta</taxon>
        <taxon>Spermatophyta</taxon>
        <taxon>Magnoliopsida</taxon>
        <taxon>eudicotyledons</taxon>
        <taxon>Gunneridae</taxon>
        <taxon>Pentapetalae</taxon>
        <taxon>rosids</taxon>
        <taxon>malvids</taxon>
        <taxon>Brassicales</taxon>
        <taxon>Brassicaceae</taxon>
        <taxon>Cardamineae</taxon>
        <taxon>Cardamine</taxon>
    </lineage>
</organism>
<dbReference type="Gene3D" id="3.10.10.10">
    <property type="entry name" value="HIV Type 1 Reverse Transcriptase, subunit A, domain 1"/>
    <property type="match status" value="1"/>
</dbReference>
<keyword evidence="3" id="KW-1185">Reference proteome</keyword>
<dbReference type="AlphaFoldDB" id="A0ABD1AEI6"/>
<comment type="caution">
    <text evidence="2">The sequence shown here is derived from an EMBL/GenBank/DDBJ whole genome shotgun (WGS) entry which is preliminary data.</text>
</comment>
<evidence type="ECO:0008006" key="4">
    <source>
        <dbReference type="Google" id="ProtNLM"/>
    </source>
</evidence>
<feature type="region of interest" description="Disordered" evidence="1">
    <location>
        <begin position="1"/>
        <end position="30"/>
    </location>
</feature>
<dbReference type="EMBL" id="JBANAX010000523">
    <property type="protein sequence ID" value="KAL1205196.1"/>
    <property type="molecule type" value="Genomic_DNA"/>
</dbReference>
<reference evidence="2 3" key="1">
    <citation type="submission" date="2024-04" db="EMBL/GenBank/DDBJ databases">
        <title>Genome assembly C_amara_ONT_v2.</title>
        <authorList>
            <person name="Yant L."/>
            <person name="Moore C."/>
            <person name="Slenker M."/>
        </authorList>
    </citation>
    <scope>NUCLEOTIDE SEQUENCE [LARGE SCALE GENOMIC DNA]</scope>
    <source>
        <tissue evidence="2">Leaf</tissue>
    </source>
</reference>
<dbReference type="PANTHER" id="PTHR24559:SF444">
    <property type="entry name" value="REVERSE TRANSCRIPTASE DOMAIN-CONTAINING PROTEIN"/>
    <property type="match status" value="1"/>
</dbReference>
<dbReference type="InterPro" id="IPR053134">
    <property type="entry name" value="RNA-dir_DNA_polymerase"/>
</dbReference>
<protein>
    <recommendedName>
        <fullName evidence="4">Reverse transcriptase domain-containing protein</fullName>
    </recommendedName>
</protein>
<accession>A0ABD1AEI6</accession>
<dbReference type="Proteomes" id="UP001558713">
    <property type="component" value="Unassembled WGS sequence"/>
</dbReference>
<evidence type="ECO:0000313" key="3">
    <source>
        <dbReference type="Proteomes" id="UP001558713"/>
    </source>
</evidence>
<gene>
    <name evidence="2" type="ORF">V5N11_016048</name>
</gene>
<proteinExistence type="predicted"/>
<dbReference type="PANTHER" id="PTHR24559">
    <property type="entry name" value="TRANSPOSON TY3-I GAG-POL POLYPROTEIN"/>
    <property type="match status" value="1"/>
</dbReference>
<feature type="compositionally biased region" description="Polar residues" evidence="1">
    <location>
        <begin position="1"/>
        <end position="23"/>
    </location>
</feature>